<feature type="domain" description="Phage protein Gp138 N-terminal" evidence="2">
    <location>
        <begin position="53"/>
        <end position="148"/>
    </location>
</feature>
<evidence type="ECO:0000313" key="4">
    <source>
        <dbReference type="Proteomes" id="UP000196435"/>
    </source>
</evidence>
<dbReference type="InterPro" id="IPR041599">
    <property type="entry name" value="Gp138_N"/>
</dbReference>
<dbReference type="AlphaFoldDB" id="A0A1N6MWI5"/>
<gene>
    <name evidence="3" type="ORF">XIS1_1770012</name>
</gene>
<feature type="compositionally biased region" description="Polar residues" evidence="1">
    <location>
        <begin position="194"/>
        <end position="219"/>
    </location>
</feature>
<dbReference type="Proteomes" id="UP000196435">
    <property type="component" value="Unassembled WGS sequence"/>
</dbReference>
<evidence type="ECO:0000313" key="3">
    <source>
        <dbReference type="EMBL" id="SIP73172.1"/>
    </source>
</evidence>
<evidence type="ECO:0000256" key="1">
    <source>
        <dbReference type="SAM" id="MobiDB-lite"/>
    </source>
</evidence>
<dbReference type="Gene3D" id="2.40.50.230">
    <property type="entry name" value="Gp5 N-terminal domain"/>
    <property type="match status" value="1"/>
</dbReference>
<feature type="region of interest" description="Disordered" evidence="1">
    <location>
        <begin position="1"/>
        <end position="32"/>
    </location>
</feature>
<name>A0A1N6MWI5_9GAMM</name>
<proteinExistence type="predicted"/>
<protein>
    <submittedName>
        <fullName evidence="3">Putative Similar to bacteriophage protein</fullName>
    </submittedName>
</protein>
<organism evidence="3 4">
    <name type="scientific">Xenorhabdus innexi</name>
    <dbReference type="NCBI Taxonomy" id="290109"/>
    <lineage>
        <taxon>Bacteria</taxon>
        <taxon>Pseudomonadati</taxon>
        <taxon>Pseudomonadota</taxon>
        <taxon>Gammaproteobacteria</taxon>
        <taxon>Enterobacterales</taxon>
        <taxon>Morganellaceae</taxon>
        <taxon>Xenorhabdus</taxon>
    </lineage>
</organism>
<accession>A0A1N6MWI5</accession>
<dbReference type="InterPro" id="IPR037026">
    <property type="entry name" value="Vgr_OB-fold_dom_sf"/>
</dbReference>
<dbReference type="EMBL" id="FTLG01000087">
    <property type="protein sequence ID" value="SIP73172.1"/>
    <property type="molecule type" value="Genomic_DNA"/>
</dbReference>
<feature type="region of interest" description="Disordered" evidence="1">
    <location>
        <begin position="192"/>
        <end position="249"/>
    </location>
</feature>
<dbReference type="Pfam" id="PF18352">
    <property type="entry name" value="Gp138_N"/>
    <property type="match status" value="1"/>
</dbReference>
<sequence>MAGDIRKWRRKRKARKTARKRRKKRRRKMQNPTLLEVLDRKAENERLDIHTALPARVVSFNGHIATIELMITQRLSDGAVIELPPLVDVPVQFPRAGGFCFTVPVKAGDEGLAIFSERCIDGWYATGNKSVPLDARLHDYSDACFIPGICSQPKKIPDFFHGGASMQTDDGETFIRLSEGKIHIKGEVLHEGSSKQIGQHEQAGNWNQTQGNSESNGTISAAKVIGGGVDLENHTHPDSHGGNTGRPNK</sequence>
<evidence type="ECO:0000259" key="2">
    <source>
        <dbReference type="Pfam" id="PF18352"/>
    </source>
</evidence>
<reference evidence="4" key="1">
    <citation type="submission" date="2016-12" db="EMBL/GenBank/DDBJ databases">
        <authorList>
            <person name="Gaudriault S."/>
        </authorList>
    </citation>
    <scope>NUCLEOTIDE SEQUENCE [LARGE SCALE GENOMIC DNA]</scope>
    <source>
        <strain evidence="4">HGB1681 (deposited as PTA-6826 in the American Type Culture Collection)</strain>
    </source>
</reference>
<feature type="compositionally biased region" description="Basic residues" evidence="1">
    <location>
        <begin position="7"/>
        <end position="29"/>
    </location>
</feature>